<keyword evidence="3" id="KW-0732">Signal</keyword>
<dbReference type="InterPro" id="IPR000566">
    <property type="entry name" value="Lipocln_cytosolic_FA-bd_dom"/>
</dbReference>
<dbReference type="InterPro" id="IPR003057">
    <property type="entry name" value="Invtbrt_color"/>
</dbReference>
<dbReference type="Proteomes" id="UP001487740">
    <property type="component" value="Unassembled WGS sequence"/>
</dbReference>
<dbReference type="AlphaFoldDB" id="A0AAW0TG37"/>
<feature type="domain" description="Lipocalin/cytosolic fatty-acid binding" evidence="4">
    <location>
        <begin position="40"/>
        <end position="185"/>
    </location>
</feature>
<evidence type="ECO:0000256" key="1">
    <source>
        <dbReference type="ARBA" id="ARBA00006889"/>
    </source>
</evidence>
<dbReference type="GO" id="GO:0005737">
    <property type="term" value="C:cytoplasm"/>
    <property type="evidence" value="ECO:0007669"/>
    <property type="project" value="TreeGrafter"/>
</dbReference>
<keyword evidence="2" id="KW-1015">Disulfide bond</keyword>
<proteinExistence type="inferred from homology"/>
<dbReference type="GO" id="GO:0031409">
    <property type="term" value="F:pigment binding"/>
    <property type="evidence" value="ECO:0007669"/>
    <property type="project" value="InterPro"/>
</dbReference>
<evidence type="ECO:0000313" key="5">
    <source>
        <dbReference type="EMBL" id="KAK8385487.1"/>
    </source>
</evidence>
<dbReference type="PANTHER" id="PTHR10612">
    <property type="entry name" value="APOLIPOPROTEIN D"/>
    <property type="match status" value="1"/>
</dbReference>
<protein>
    <recommendedName>
        <fullName evidence="4">Lipocalin/cytosolic fatty-acid binding domain-containing protein</fullName>
    </recommendedName>
</protein>
<gene>
    <name evidence="5" type="ORF">O3P69_016362</name>
</gene>
<reference evidence="5 6" key="1">
    <citation type="submission" date="2023-03" db="EMBL/GenBank/DDBJ databases">
        <title>High-quality genome of Scylla paramamosain provides insights in environmental adaptation.</title>
        <authorList>
            <person name="Zhang L."/>
        </authorList>
    </citation>
    <scope>NUCLEOTIDE SEQUENCE [LARGE SCALE GENOMIC DNA]</scope>
    <source>
        <strain evidence="5">LZ_2023a</strain>
        <tissue evidence="5">Muscle</tissue>
    </source>
</reference>
<organism evidence="5 6">
    <name type="scientific">Scylla paramamosain</name>
    <name type="common">Mud crab</name>
    <dbReference type="NCBI Taxonomy" id="85552"/>
    <lineage>
        <taxon>Eukaryota</taxon>
        <taxon>Metazoa</taxon>
        <taxon>Ecdysozoa</taxon>
        <taxon>Arthropoda</taxon>
        <taxon>Crustacea</taxon>
        <taxon>Multicrustacea</taxon>
        <taxon>Malacostraca</taxon>
        <taxon>Eumalacostraca</taxon>
        <taxon>Eucarida</taxon>
        <taxon>Decapoda</taxon>
        <taxon>Pleocyemata</taxon>
        <taxon>Brachyura</taxon>
        <taxon>Eubrachyura</taxon>
        <taxon>Portunoidea</taxon>
        <taxon>Portunidae</taxon>
        <taxon>Portuninae</taxon>
        <taxon>Scylla</taxon>
    </lineage>
</organism>
<dbReference type="Pfam" id="PF08212">
    <property type="entry name" value="Lipocalin_2"/>
    <property type="match status" value="1"/>
</dbReference>
<feature type="chain" id="PRO_5043116554" description="Lipocalin/cytosolic fatty-acid binding domain-containing protein" evidence="3">
    <location>
        <begin position="23"/>
        <end position="194"/>
    </location>
</feature>
<keyword evidence="6" id="KW-1185">Reference proteome</keyword>
<dbReference type="InterPro" id="IPR022271">
    <property type="entry name" value="Lipocalin_ApoD"/>
</dbReference>
<evidence type="ECO:0000256" key="2">
    <source>
        <dbReference type="ARBA" id="ARBA00023157"/>
    </source>
</evidence>
<comment type="caution">
    <text evidence="5">The sequence shown here is derived from an EMBL/GenBank/DDBJ whole genome shotgun (WGS) entry which is preliminary data.</text>
</comment>
<dbReference type="SUPFAM" id="SSF50814">
    <property type="entry name" value="Lipocalins"/>
    <property type="match status" value="1"/>
</dbReference>
<dbReference type="PRINTS" id="PR01273">
    <property type="entry name" value="INVTBRTCOLOR"/>
</dbReference>
<evidence type="ECO:0000259" key="4">
    <source>
        <dbReference type="Pfam" id="PF08212"/>
    </source>
</evidence>
<dbReference type="EMBL" id="JARAKH010000032">
    <property type="protein sequence ID" value="KAK8385487.1"/>
    <property type="molecule type" value="Genomic_DNA"/>
</dbReference>
<evidence type="ECO:0000313" key="6">
    <source>
        <dbReference type="Proteomes" id="UP001487740"/>
    </source>
</evidence>
<feature type="signal peptide" evidence="3">
    <location>
        <begin position="1"/>
        <end position="22"/>
    </location>
</feature>
<name>A0AAW0TG37_SCYPA</name>
<evidence type="ECO:0000256" key="3">
    <source>
        <dbReference type="PIRNR" id="PIRNR036893"/>
    </source>
</evidence>
<accession>A0AAW0TG37</accession>
<dbReference type="PIRSF" id="PIRSF036893">
    <property type="entry name" value="Lipocalin_ApoD"/>
    <property type="match status" value="1"/>
</dbReference>
<dbReference type="InterPro" id="IPR012674">
    <property type="entry name" value="Calycin"/>
</dbReference>
<dbReference type="PANTHER" id="PTHR10612:SF34">
    <property type="entry name" value="APOLIPOPROTEIN D"/>
    <property type="match status" value="1"/>
</dbReference>
<sequence length="194" mass="22601">MWRANWIVAAVLLARLASVAHTQVFYPGRCPKTPIIKDFDFDKYHGRWFEQERYFVAYEMLGRCWSGTYLKDTSGKVSVRLDFRDLLFSRPKQLTVDIIRKKPYEEPNRLTYTIPGVPNFEDHYEVLATDYTSWTLEYACVDKPPFGHTRIAWILTRLPNPSLPVINTAKQTLAKLGIDPKLLKKQDTSCFVHV</sequence>
<comment type="similarity">
    <text evidence="1 3">Belongs to the calycin superfamily. Lipocalin family.</text>
</comment>
<dbReference type="GO" id="GO:0000302">
    <property type="term" value="P:response to reactive oxygen species"/>
    <property type="evidence" value="ECO:0007669"/>
    <property type="project" value="TreeGrafter"/>
</dbReference>
<dbReference type="GO" id="GO:0006629">
    <property type="term" value="P:lipid metabolic process"/>
    <property type="evidence" value="ECO:0007669"/>
    <property type="project" value="TreeGrafter"/>
</dbReference>
<dbReference type="Gene3D" id="2.40.128.20">
    <property type="match status" value="1"/>
</dbReference>